<dbReference type="InParanoid" id="A0A0H2RTU8"/>
<keyword evidence="1" id="KW-0732">Signal</keyword>
<dbReference type="Proteomes" id="UP000053477">
    <property type="component" value="Unassembled WGS sequence"/>
</dbReference>
<name>A0A0H2RTU8_9AGAM</name>
<reference evidence="2 3" key="1">
    <citation type="submission" date="2015-04" db="EMBL/GenBank/DDBJ databases">
        <title>Complete genome sequence of Schizopora paradoxa KUC8140, a cosmopolitan wood degrader in East Asia.</title>
        <authorList>
            <consortium name="DOE Joint Genome Institute"/>
            <person name="Min B."/>
            <person name="Park H."/>
            <person name="Jang Y."/>
            <person name="Kim J.-J."/>
            <person name="Kim K.H."/>
            <person name="Pangilinan J."/>
            <person name="Lipzen A."/>
            <person name="Riley R."/>
            <person name="Grigoriev I.V."/>
            <person name="Spatafora J.W."/>
            <person name="Choi I.-G."/>
        </authorList>
    </citation>
    <scope>NUCLEOTIDE SEQUENCE [LARGE SCALE GENOMIC DNA]</scope>
    <source>
        <strain evidence="2 3">KUC8140</strain>
    </source>
</reference>
<protein>
    <recommendedName>
        <fullName evidence="4">Secreted protein</fullName>
    </recommendedName>
</protein>
<dbReference type="EMBL" id="KQ085969">
    <property type="protein sequence ID" value="KLO12883.1"/>
    <property type="molecule type" value="Genomic_DNA"/>
</dbReference>
<feature type="chain" id="PRO_5005201784" description="Secreted protein" evidence="1">
    <location>
        <begin position="19"/>
        <end position="195"/>
    </location>
</feature>
<evidence type="ECO:0000313" key="3">
    <source>
        <dbReference type="Proteomes" id="UP000053477"/>
    </source>
</evidence>
<proteinExistence type="predicted"/>
<evidence type="ECO:0008006" key="4">
    <source>
        <dbReference type="Google" id="ProtNLM"/>
    </source>
</evidence>
<evidence type="ECO:0000313" key="2">
    <source>
        <dbReference type="EMBL" id="KLO12883.1"/>
    </source>
</evidence>
<dbReference type="AlphaFoldDB" id="A0A0H2RTU8"/>
<organism evidence="2 3">
    <name type="scientific">Schizopora paradoxa</name>
    <dbReference type="NCBI Taxonomy" id="27342"/>
    <lineage>
        <taxon>Eukaryota</taxon>
        <taxon>Fungi</taxon>
        <taxon>Dikarya</taxon>
        <taxon>Basidiomycota</taxon>
        <taxon>Agaricomycotina</taxon>
        <taxon>Agaricomycetes</taxon>
        <taxon>Hymenochaetales</taxon>
        <taxon>Schizoporaceae</taxon>
        <taxon>Schizopora</taxon>
    </lineage>
</organism>
<gene>
    <name evidence="2" type="ORF">SCHPADRAFT_394408</name>
</gene>
<sequence>MFIAILLLLSSFPHFYGCLCVPRFCIHHSSSRIFVCLARCVFYSLHNSVAYYLSSSPRSFKHGSISLFWRAGPCVAGSLELLLSTQLESPRTLITPHHPTTLLGSFSFLRVSLSCISVIPSSFGRMIDFQATPALALAGTRGVSTSPPEKNHHSVQSSSHLSTWLSNWHQQQPCDRRSGPFLSLSRLYLSCSSIT</sequence>
<keyword evidence="3" id="KW-1185">Reference proteome</keyword>
<evidence type="ECO:0000256" key="1">
    <source>
        <dbReference type="SAM" id="SignalP"/>
    </source>
</evidence>
<feature type="signal peptide" evidence="1">
    <location>
        <begin position="1"/>
        <end position="18"/>
    </location>
</feature>
<accession>A0A0H2RTU8</accession>